<accession>A0ABV1X139</accession>
<feature type="region of interest" description="Disordered" evidence="6">
    <location>
        <begin position="388"/>
        <end position="413"/>
    </location>
</feature>
<keyword evidence="5 7" id="KW-0472">Membrane</keyword>
<comment type="caution">
    <text evidence="9">The sequence shown here is derived from an EMBL/GenBank/DDBJ whole genome shotgun (WGS) entry which is preliminary data.</text>
</comment>
<dbReference type="PROSITE" id="PS50850">
    <property type="entry name" value="MFS"/>
    <property type="match status" value="1"/>
</dbReference>
<dbReference type="InterPro" id="IPR020846">
    <property type="entry name" value="MFS_dom"/>
</dbReference>
<evidence type="ECO:0000256" key="1">
    <source>
        <dbReference type="ARBA" id="ARBA00004651"/>
    </source>
</evidence>
<feature type="transmembrane region" description="Helical" evidence="7">
    <location>
        <begin position="201"/>
        <end position="223"/>
    </location>
</feature>
<feature type="transmembrane region" description="Helical" evidence="7">
    <location>
        <begin position="334"/>
        <end position="353"/>
    </location>
</feature>
<evidence type="ECO:0000256" key="2">
    <source>
        <dbReference type="ARBA" id="ARBA00022475"/>
    </source>
</evidence>
<keyword evidence="10" id="KW-1185">Reference proteome</keyword>
<dbReference type="PANTHER" id="PTHR43124">
    <property type="entry name" value="PURINE EFFLUX PUMP PBUE"/>
    <property type="match status" value="1"/>
</dbReference>
<evidence type="ECO:0000256" key="3">
    <source>
        <dbReference type="ARBA" id="ARBA00022692"/>
    </source>
</evidence>
<feature type="domain" description="Major facilitator superfamily (MFS) profile" evidence="8">
    <location>
        <begin position="2"/>
        <end position="382"/>
    </location>
</feature>
<feature type="transmembrane region" description="Helical" evidence="7">
    <location>
        <begin position="359"/>
        <end position="377"/>
    </location>
</feature>
<feature type="transmembrane region" description="Helical" evidence="7">
    <location>
        <begin position="267"/>
        <end position="285"/>
    </location>
</feature>
<dbReference type="InterPro" id="IPR011701">
    <property type="entry name" value="MFS"/>
</dbReference>
<reference evidence="9 10" key="1">
    <citation type="submission" date="2024-06" db="EMBL/GenBank/DDBJ databases">
        <title>The Natural Products Discovery Center: Release of the First 8490 Sequenced Strains for Exploring Actinobacteria Biosynthetic Diversity.</title>
        <authorList>
            <person name="Kalkreuter E."/>
            <person name="Kautsar S.A."/>
            <person name="Yang D."/>
            <person name="Bader C.D."/>
            <person name="Teijaro C.N."/>
            <person name="Fluegel L."/>
            <person name="Davis C.M."/>
            <person name="Simpson J.R."/>
            <person name="Lauterbach L."/>
            <person name="Steele A.D."/>
            <person name="Gui C."/>
            <person name="Meng S."/>
            <person name="Li G."/>
            <person name="Viehrig K."/>
            <person name="Ye F."/>
            <person name="Su P."/>
            <person name="Kiefer A.F."/>
            <person name="Nichols A."/>
            <person name="Cepeda A.J."/>
            <person name="Yan W."/>
            <person name="Fan B."/>
            <person name="Jiang Y."/>
            <person name="Adhikari A."/>
            <person name="Zheng C.-J."/>
            <person name="Schuster L."/>
            <person name="Cowan T.M."/>
            <person name="Smanski M.J."/>
            <person name="Chevrette M.G."/>
            <person name="De Carvalho L.P.S."/>
            <person name="Shen B."/>
        </authorList>
    </citation>
    <scope>NUCLEOTIDE SEQUENCE [LARGE SCALE GENOMIC DNA]</scope>
    <source>
        <strain evidence="9 10">NPDC000234</strain>
    </source>
</reference>
<gene>
    <name evidence="9" type="ORF">ABT404_25175</name>
</gene>
<name>A0ABV1X139_9ACTN</name>
<proteinExistence type="predicted"/>
<feature type="transmembrane region" description="Helical" evidence="7">
    <location>
        <begin position="291"/>
        <end position="313"/>
    </location>
</feature>
<dbReference type="Proteomes" id="UP001474181">
    <property type="component" value="Unassembled WGS sequence"/>
</dbReference>
<dbReference type="EMBL" id="JBEPEK010000195">
    <property type="protein sequence ID" value="MER7182728.1"/>
    <property type="molecule type" value="Genomic_DNA"/>
</dbReference>
<evidence type="ECO:0000259" key="8">
    <source>
        <dbReference type="PROSITE" id="PS50850"/>
    </source>
</evidence>
<feature type="transmembrane region" description="Helical" evidence="7">
    <location>
        <begin position="95"/>
        <end position="120"/>
    </location>
</feature>
<evidence type="ECO:0000256" key="6">
    <source>
        <dbReference type="SAM" id="MobiDB-lite"/>
    </source>
</evidence>
<protein>
    <submittedName>
        <fullName evidence="9">MFS transporter</fullName>
    </submittedName>
</protein>
<dbReference type="Gene3D" id="1.20.1250.20">
    <property type="entry name" value="MFS general substrate transporter like domains"/>
    <property type="match status" value="2"/>
</dbReference>
<dbReference type="InterPro" id="IPR036259">
    <property type="entry name" value="MFS_trans_sf"/>
</dbReference>
<evidence type="ECO:0000256" key="4">
    <source>
        <dbReference type="ARBA" id="ARBA00022989"/>
    </source>
</evidence>
<feature type="transmembrane region" description="Helical" evidence="7">
    <location>
        <begin position="157"/>
        <end position="180"/>
    </location>
</feature>
<keyword evidence="3 7" id="KW-0812">Transmembrane</keyword>
<dbReference type="CDD" id="cd17324">
    <property type="entry name" value="MFS_NepI_like"/>
    <property type="match status" value="1"/>
</dbReference>
<evidence type="ECO:0000256" key="5">
    <source>
        <dbReference type="ARBA" id="ARBA00023136"/>
    </source>
</evidence>
<organism evidence="9 10">
    <name type="scientific">Streptomyces hyaluromycini</name>
    <dbReference type="NCBI Taxonomy" id="1377993"/>
    <lineage>
        <taxon>Bacteria</taxon>
        <taxon>Bacillati</taxon>
        <taxon>Actinomycetota</taxon>
        <taxon>Actinomycetes</taxon>
        <taxon>Kitasatosporales</taxon>
        <taxon>Streptomycetaceae</taxon>
        <taxon>Streptomyces</taxon>
    </lineage>
</organism>
<dbReference type="PANTHER" id="PTHR43124:SF3">
    <property type="entry name" value="CHLORAMPHENICOL EFFLUX PUMP RV0191"/>
    <property type="match status" value="1"/>
</dbReference>
<feature type="transmembrane region" description="Helical" evidence="7">
    <location>
        <begin position="44"/>
        <end position="63"/>
    </location>
</feature>
<feature type="transmembrane region" description="Helical" evidence="7">
    <location>
        <begin position="70"/>
        <end position="89"/>
    </location>
</feature>
<keyword evidence="2" id="KW-1003">Cell membrane</keyword>
<comment type="subcellular location">
    <subcellularLocation>
        <location evidence="1">Cell membrane</location>
        <topology evidence="1">Multi-pass membrane protein</topology>
    </subcellularLocation>
</comment>
<dbReference type="Pfam" id="PF07690">
    <property type="entry name" value="MFS_1"/>
    <property type="match status" value="1"/>
</dbReference>
<feature type="transmembrane region" description="Helical" evidence="7">
    <location>
        <begin position="235"/>
        <end position="255"/>
    </location>
</feature>
<keyword evidence="4 7" id="KW-1133">Transmembrane helix</keyword>
<feature type="transmembrane region" description="Helical" evidence="7">
    <location>
        <begin position="132"/>
        <end position="151"/>
    </location>
</feature>
<dbReference type="SUPFAM" id="SSF103473">
    <property type="entry name" value="MFS general substrate transporter"/>
    <property type="match status" value="1"/>
</dbReference>
<dbReference type="RefSeq" id="WP_350783759.1">
    <property type="nucleotide sequence ID" value="NZ_JBEPEK010000195.1"/>
</dbReference>
<evidence type="ECO:0000313" key="9">
    <source>
        <dbReference type="EMBL" id="MER7182728.1"/>
    </source>
</evidence>
<sequence>MPLALLALAVVTFGIGTTEFATMGLLPQIADGVGVSVPHAGNLVSAYALGVVVGAPVLTGIGARVPHKRLLLLLTGLFVVGNTASALAPNFGLLFAARFLAGLPHGALFGVGAVVASRLVPADRAARAVSRIFLGLTIANIVGVPAGTALGQHLGWRYAYCAVAVIGLVALLALALLVPHQPRGAQAGIRQELRAMGNRQVLIGLATAVVGFGGFFAVYSYLVPMLTHLTGISDASTTWVLALYGVGMTLGTLLAGPLTDRALRPTLYAGIILLGAALVTFYFTVHSTVPALVTVTFIGAMGALITTPVQMLLMINAKDAPTMAAASNHSAFNMANAAGAWLGGLVISAGWGWAAPDLVGAVLAAAGLGLAVTGGLLDRGNRPSKVVTGKVTAEPGQTAAPAPASDLTEPNRG</sequence>
<evidence type="ECO:0000256" key="7">
    <source>
        <dbReference type="SAM" id="Phobius"/>
    </source>
</evidence>
<dbReference type="InterPro" id="IPR050189">
    <property type="entry name" value="MFS_Efflux_Transporters"/>
</dbReference>
<evidence type="ECO:0000313" key="10">
    <source>
        <dbReference type="Proteomes" id="UP001474181"/>
    </source>
</evidence>